<feature type="region of interest" description="Disordered" evidence="1">
    <location>
        <begin position="90"/>
        <end position="132"/>
    </location>
</feature>
<protein>
    <submittedName>
        <fullName evidence="2">Uncharacterized protein</fullName>
    </submittedName>
</protein>
<gene>
    <name evidence="2" type="ORF">BJ991_000085</name>
</gene>
<dbReference type="RefSeq" id="WP_218852827.1">
    <property type="nucleotide sequence ID" value="NZ_JACCBV010000001.1"/>
</dbReference>
<proteinExistence type="predicted"/>
<sequence length="156" mass="17159">MPKVDLADKLSAARARVDAELPEFVDAEAPMFARLTRKETRLREDQYAELSALARSLMRRRRVKGERITENTLIRVAVDLLLARRDELRGSDEDELRKSVTHGVAELQTPVAQQSRSDGLRQSGTPVVCDSDSPAPRLFAPLALAGSPVPTIGVVS</sequence>
<keyword evidence="3" id="KW-1185">Reference proteome</keyword>
<accession>A0A7Y9GKC4</accession>
<reference evidence="2 3" key="1">
    <citation type="submission" date="2020-07" db="EMBL/GenBank/DDBJ databases">
        <title>Sequencing the genomes of 1000 actinobacteria strains.</title>
        <authorList>
            <person name="Klenk H.-P."/>
        </authorList>
    </citation>
    <scope>NUCLEOTIDE SEQUENCE [LARGE SCALE GENOMIC DNA]</scope>
    <source>
        <strain evidence="2 3">DSM 24662</strain>
    </source>
</reference>
<evidence type="ECO:0000313" key="3">
    <source>
        <dbReference type="Proteomes" id="UP000576969"/>
    </source>
</evidence>
<dbReference type="Proteomes" id="UP000576969">
    <property type="component" value="Unassembled WGS sequence"/>
</dbReference>
<feature type="compositionally biased region" description="Polar residues" evidence="1">
    <location>
        <begin position="110"/>
        <end position="125"/>
    </location>
</feature>
<dbReference type="AlphaFoldDB" id="A0A7Y9GKC4"/>
<evidence type="ECO:0000313" key="2">
    <source>
        <dbReference type="EMBL" id="NYE18057.1"/>
    </source>
</evidence>
<name>A0A7Y9GKC4_9MICO</name>
<comment type="caution">
    <text evidence="2">The sequence shown here is derived from an EMBL/GenBank/DDBJ whole genome shotgun (WGS) entry which is preliminary data.</text>
</comment>
<organism evidence="2 3">
    <name type="scientific">Microbacterium immunditiarum</name>
    <dbReference type="NCBI Taxonomy" id="337480"/>
    <lineage>
        <taxon>Bacteria</taxon>
        <taxon>Bacillati</taxon>
        <taxon>Actinomycetota</taxon>
        <taxon>Actinomycetes</taxon>
        <taxon>Micrococcales</taxon>
        <taxon>Microbacteriaceae</taxon>
        <taxon>Microbacterium</taxon>
    </lineage>
</organism>
<evidence type="ECO:0000256" key="1">
    <source>
        <dbReference type="SAM" id="MobiDB-lite"/>
    </source>
</evidence>
<dbReference type="EMBL" id="JACCBV010000001">
    <property type="protein sequence ID" value="NYE18057.1"/>
    <property type="molecule type" value="Genomic_DNA"/>
</dbReference>